<keyword evidence="2 6" id="KW-0812">Transmembrane</keyword>
<reference evidence="7" key="1">
    <citation type="submission" date="2020-01" db="EMBL/GenBank/DDBJ databases">
        <authorList>
            <person name="Rat A."/>
        </authorList>
    </citation>
    <scope>NUCLEOTIDE SEQUENCE</scope>
    <source>
        <strain evidence="7">LMG 28251</strain>
    </source>
</reference>
<feature type="transmembrane region" description="Helical" evidence="6">
    <location>
        <begin position="59"/>
        <end position="74"/>
    </location>
</feature>
<dbReference type="CDD" id="cd06257">
    <property type="entry name" value="DnaJ"/>
    <property type="match status" value="1"/>
</dbReference>
<protein>
    <submittedName>
        <fullName evidence="7">Molecular chaperone DnaJ</fullName>
    </submittedName>
</protein>
<sequence length="227" mass="23785">MPFAALALGALALILLIALLNAFATAPIEQVKKTAALGGAMLGCAAIVLLLATGRGGQVFWALALFGPAAWRWWQGRRLARRFAQQPAGADASRVVTATLDLALDHATGTMTGRVLRGPHAGVALADLSLAALRELLADCMGADPESVPLLEAWMDRVHPDWRAEPAPSSAPLSRSEALAILGLDDGATEAAIRAAHRRMMRAAHPDQGGSDWLAARLNAARDLLLG</sequence>
<keyword evidence="3 6" id="KW-1133">Transmembrane helix</keyword>
<evidence type="ECO:0000256" key="6">
    <source>
        <dbReference type="SAM" id="Phobius"/>
    </source>
</evidence>
<dbReference type="RefSeq" id="WP_211876268.1">
    <property type="nucleotide sequence ID" value="NZ_JAAEDH010000034.1"/>
</dbReference>
<evidence type="ECO:0000256" key="4">
    <source>
        <dbReference type="ARBA" id="ARBA00023136"/>
    </source>
</evidence>
<keyword evidence="4 6" id="KW-0472">Membrane</keyword>
<dbReference type="InterPro" id="IPR001623">
    <property type="entry name" value="DnaJ_domain"/>
</dbReference>
<dbReference type="SUPFAM" id="SSF46565">
    <property type="entry name" value="Chaperone J-domain"/>
    <property type="match status" value="1"/>
</dbReference>
<evidence type="ECO:0000256" key="5">
    <source>
        <dbReference type="ARBA" id="ARBA00038105"/>
    </source>
</evidence>
<comment type="similarity">
    <text evidence="5">Belongs to the TIM14 family.</text>
</comment>
<dbReference type="Gene3D" id="1.10.287.110">
    <property type="entry name" value="DnaJ domain"/>
    <property type="match status" value="1"/>
</dbReference>
<comment type="caution">
    <text evidence="7">The sequence shown here is derived from an EMBL/GenBank/DDBJ whole genome shotgun (WGS) entry which is preliminary data.</text>
</comment>
<evidence type="ECO:0000313" key="7">
    <source>
        <dbReference type="EMBL" id="MBR0657407.1"/>
    </source>
</evidence>
<proteinExistence type="inferred from homology"/>
<feature type="transmembrane region" description="Helical" evidence="6">
    <location>
        <begin position="34"/>
        <end position="52"/>
    </location>
</feature>
<name>A0AAF1JYY0_9PROT</name>
<dbReference type="EMBL" id="JAAEDH010000034">
    <property type="protein sequence ID" value="MBR0657407.1"/>
    <property type="molecule type" value="Genomic_DNA"/>
</dbReference>
<organism evidence="7 8">
    <name type="scientific">Plastoroseomonas arctica</name>
    <dbReference type="NCBI Taxonomy" id="1509237"/>
    <lineage>
        <taxon>Bacteria</taxon>
        <taxon>Pseudomonadati</taxon>
        <taxon>Pseudomonadota</taxon>
        <taxon>Alphaproteobacteria</taxon>
        <taxon>Acetobacterales</taxon>
        <taxon>Acetobacteraceae</taxon>
        <taxon>Plastoroseomonas</taxon>
    </lineage>
</organism>
<evidence type="ECO:0000256" key="2">
    <source>
        <dbReference type="ARBA" id="ARBA00022692"/>
    </source>
</evidence>
<dbReference type="AlphaFoldDB" id="A0AAF1JYY0"/>
<dbReference type="PANTHER" id="PTHR12763">
    <property type="match status" value="1"/>
</dbReference>
<dbReference type="PANTHER" id="PTHR12763:SF28">
    <property type="entry name" value="GEO10507P1-RELATED"/>
    <property type="match status" value="1"/>
</dbReference>
<keyword evidence="8" id="KW-1185">Reference proteome</keyword>
<dbReference type="GO" id="GO:0016020">
    <property type="term" value="C:membrane"/>
    <property type="evidence" value="ECO:0007669"/>
    <property type="project" value="UniProtKB-SubCell"/>
</dbReference>
<evidence type="ECO:0000256" key="1">
    <source>
        <dbReference type="ARBA" id="ARBA00004167"/>
    </source>
</evidence>
<accession>A0AAF1JYY0</accession>
<reference evidence="7" key="2">
    <citation type="journal article" date="2021" name="Syst. Appl. Microbiol.">
        <title>Roseomonas hellenica sp. nov., isolated from roots of wild-growing Alkanna tinctoria.</title>
        <authorList>
            <person name="Rat A."/>
            <person name="Naranjo H.D."/>
            <person name="Lebbe L."/>
            <person name="Cnockaert M."/>
            <person name="Krigas N."/>
            <person name="Grigoriadou K."/>
            <person name="Maloupa E."/>
            <person name="Willems A."/>
        </authorList>
    </citation>
    <scope>NUCLEOTIDE SEQUENCE</scope>
    <source>
        <strain evidence="7">LMG 28251</strain>
    </source>
</reference>
<comment type="subcellular location">
    <subcellularLocation>
        <location evidence="1">Membrane</location>
        <topology evidence="1">Single-pass membrane protein</topology>
    </subcellularLocation>
</comment>
<evidence type="ECO:0000256" key="3">
    <source>
        <dbReference type="ARBA" id="ARBA00022989"/>
    </source>
</evidence>
<gene>
    <name evidence="7" type="ORF">GXW79_20190</name>
</gene>
<dbReference type="Proteomes" id="UP001196068">
    <property type="component" value="Unassembled WGS sequence"/>
</dbReference>
<evidence type="ECO:0000313" key="8">
    <source>
        <dbReference type="Proteomes" id="UP001196068"/>
    </source>
</evidence>
<dbReference type="InterPro" id="IPR036869">
    <property type="entry name" value="J_dom_sf"/>
</dbReference>